<evidence type="ECO:0000313" key="1">
    <source>
        <dbReference type="EMBL" id="GBN05139.1"/>
    </source>
</evidence>
<reference evidence="1 2" key="1">
    <citation type="journal article" date="2019" name="Sci. Rep.">
        <title>Orb-weaving spider Araneus ventricosus genome elucidates the spidroin gene catalogue.</title>
        <authorList>
            <person name="Kono N."/>
            <person name="Nakamura H."/>
            <person name="Ohtoshi R."/>
            <person name="Moran D.A.P."/>
            <person name="Shinohara A."/>
            <person name="Yoshida Y."/>
            <person name="Fujiwara M."/>
            <person name="Mori M."/>
            <person name="Tomita M."/>
            <person name="Arakawa K."/>
        </authorList>
    </citation>
    <scope>NUCLEOTIDE SEQUENCE [LARGE SCALE GENOMIC DNA]</scope>
</reference>
<comment type="caution">
    <text evidence="1">The sequence shown here is derived from an EMBL/GenBank/DDBJ whole genome shotgun (WGS) entry which is preliminary data.</text>
</comment>
<keyword evidence="2" id="KW-1185">Reference proteome</keyword>
<dbReference type="Proteomes" id="UP000499080">
    <property type="component" value="Unassembled WGS sequence"/>
</dbReference>
<protein>
    <submittedName>
        <fullName evidence="1">Uncharacterized protein</fullName>
    </submittedName>
</protein>
<dbReference type="OrthoDB" id="2641892at2759"/>
<organism evidence="1 2">
    <name type="scientific">Araneus ventricosus</name>
    <name type="common">Orbweaver spider</name>
    <name type="synonym">Epeira ventricosa</name>
    <dbReference type="NCBI Taxonomy" id="182803"/>
    <lineage>
        <taxon>Eukaryota</taxon>
        <taxon>Metazoa</taxon>
        <taxon>Ecdysozoa</taxon>
        <taxon>Arthropoda</taxon>
        <taxon>Chelicerata</taxon>
        <taxon>Arachnida</taxon>
        <taxon>Araneae</taxon>
        <taxon>Araneomorphae</taxon>
        <taxon>Entelegynae</taxon>
        <taxon>Araneoidea</taxon>
        <taxon>Araneidae</taxon>
        <taxon>Araneus</taxon>
    </lineage>
</organism>
<dbReference type="EMBL" id="BGPR01004945">
    <property type="protein sequence ID" value="GBN05139.1"/>
    <property type="molecule type" value="Genomic_DNA"/>
</dbReference>
<dbReference type="AlphaFoldDB" id="A0A4Y2KSK4"/>
<gene>
    <name evidence="1" type="ORF">AVEN_123242_1</name>
</gene>
<sequence>MFIILYLELGFSRTLWYHRLYSEVEGFLICQESQWARRRIVDGIADFSAGTRVTIRDIDFSSVTPQELKGRAILTVNNERSMEINNKVLEFMPGNETVYKAVMIMSEDE</sequence>
<name>A0A4Y2KSK4_ARAVE</name>
<accession>A0A4Y2KSK4</accession>
<evidence type="ECO:0000313" key="2">
    <source>
        <dbReference type="Proteomes" id="UP000499080"/>
    </source>
</evidence>
<proteinExistence type="predicted"/>